<accession>A0A979G3J7</accession>
<dbReference type="PANTHER" id="PTHR47506:SF1">
    <property type="entry name" value="HTH-TYPE TRANSCRIPTIONAL REGULATOR YJDC"/>
    <property type="match status" value="1"/>
</dbReference>
<dbReference type="InterPro" id="IPR036271">
    <property type="entry name" value="Tet_transcr_reg_TetR-rel_C_sf"/>
</dbReference>
<reference evidence="6 7" key="2">
    <citation type="journal article" date="2010" name="Stand. Genomic Sci.">
        <title>Complete genome sequence of Chitinophaga pinensis type strain (UQM 2034).</title>
        <authorList>
            <person name="Glavina Del Rio T."/>
            <person name="Abt B."/>
            <person name="Spring S."/>
            <person name="Lapidus A."/>
            <person name="Nolan M."/>
            <person name="Tice H."/>
            <person name="Copeland A."/>
            <person name="Cheng J.F."/>
            <person name="Chen F."/>
            <person name="Bruce D."/>
            <person name="Goodwin L."/>
            <person name="Pitluck S."/>
            <person name="Ivanova N."/>
            <person name="Mavromatis K."/>
            <person name="Mikhailova N."/>
            <person name="Pati A."/>
            <person name="Chen A."/>
            <person name="Palaniappan K."/>
            <person name="Land M."/>
            <person name="Hauser L."/>
            <person name="Chang Y.J."/>
            <person name="Jeffries C.D."/>
            <person name="Chain P."/>
            <person name="Saunders E."/>
            <person name="Detter J.C."/>
            <person name="Brettin T."/>
            <person name="Rohde M."/>
            <person name="Goker M."/>
            <person name="Bristow J."/>
            <person name="Eisen J.A."/>
            <person name="Markowitz V."/>
            <person name="Hugenholtz P."/>
            <person name="Kyrpides N.C."/>
            <person name="Klenk H.P."/>
            <person name="Lucas S."/>
        </authorList>
    </citation>
    <scope>NUCLEOTIDE SEQUENCE [LARGE SCALE GENOMIC DNA]</scope>
    <source>
        <strain evidence="7">ATCC 43595 / DSM 2588 / LMG 13176 / NBRC 15968 / NCIMB 11800 / UQM 2034</strain>
    </source>
</reference>
<dbReference type="AlphaFoldDB" id="A0A979G3J7"/>
<proteinExistence type="predicted"/>
<dbReference type="SUPFAM" id="SSF48498">
    <property type="entry name" value="Tetracyclin repressor-like, C-terminal domain"/>
    <property type="match status" value="1"/>
</dbReference>
<evidence type="ECO:0000256" key="3">
    <source>
        <dbReference type="ARBA" id="ARBA00023163"/>
    </source>
</evidence>
<dbReference type="Gene3D" id="1.10.357.10">
    <property type="entry name" value="Tetracycline Repressor, domain 2"/>
    <property type="match status" value="1"/>
</dbReference>
<dbReference type="SUPFAM" id="SSF46689">
    <property type="entry name" value="Homeodomain-like"/>
    <property type="match status" value="1"/>
</dbReference>
<protein>
    <submittedName>
        <fullName evidence="6">Transcriptional regulator, TetR family</fullName>
    </submittedName>
</protein>
<dbReference type="PRINTS" id="PR00455">
    <property type="entry name" value="HTHTETR"/>
</dbReference>
<dbReference type="GO" id="GO:0003677">
    <property type="term" value="F:DNA binding"/>
    <property type="evidence" value="ECO:0007669"/>
    <property type="project" value="UniProtKB-UniRule"/>
</dbReference>
<keyword evidence="3" id="KW-0804">Transcription</keyword>
<dbReference type="PROSITE" id="PS50977">
    <property type="entry name" value="HTH_TETR_2"/>
    <property type="match status" value="1"/>
</dbReference>
<dbReference type="KEGG" id="cpi:Cpin_2697"/>
<organism evidence="6 7">
    <name type="scientific">Chitinophaga pinensis (strain ATCC 43595 / DSM 2588 / LMG 13176 / NBRC 15968 / NCIMB 11800 / UQM 2034)</name>
    <dbReference type="NCBI Taxonomy" id="485918"/>
    <lineage>
        <taxon>Bacteria</taxon>
        <taxon>Pseudomonadati</taxon>
        <taxon>Bacteroidota</taxon>
        <taxon>Chitinophagia</taxon>
        <taxon>Chitinophagales</taxon>
        <taxon>Chitinophagaceae</taxon>
        <taxon>Chitinophaga</taxon>
    </lineage>
</organism>
<evidence type="ECO:0000256" key="1">
    <source>
        <dbReference type="ARBA" id="ARBA00023015"/>
    </source>
</evidence>
<reference evidence="7" key="1">
    <citation type="submission" date="2009-08" db="EMBL/GenBank/DDBJ databases">
        <title>The complete genome of Chitinophaga pinensis DSM 2588.</title>
        <authorList>
            <consortium name="US DOE Joint Genome Institute (JGI-PGF)"/>
            <person name="Lucas S."/>
            <person name="Copeland A."/>
            <person name="Lapidus A."/>
            <person name="Glavina del Rio T."/>
            <person name="Dalin E."/>
            <person name="Tice H."/>
            <person name="Bruce D."/>
            <person name="Goodwin L."/>
            <person name="Pitluck S."/>
            <person name="Kyrpides N."/>
            <person name="Mavromatis K."/>
            <person name="Ivanova N."/>
            <person name="Mikhailova N."/>
            <person name="Sims D."/>
            <person name="Meinche L."/>
            <person name="Brettin T."/>
            <person name="Detter J.C."/>
            <person name="Han C."/>
            <person name="Larimer F."/>
            <person name="Land M."/>
            <person name="Hauser L."/>
            <person name="Markowitz V."/>
            <person name="Cheng J.-F."/>
            <person name="Hugenholtz P."/>
            <person name="Woyke T."/>
            <person name="Wu D."/>
            <person name="Spring S."/>
            <person name="Klenk H.-P."/>
            <person name="Eisen J.A."/>
        </authorList>
    </citation>
    <scope>NUCLEOTIDE SEQUENCE [LARGE SCALE GENOMIC DNA]</scope>
    <source>
        <strain evidence="7">ATCC 43595 / DSM 2588 / LMG 13176 / NBRC 15968 / NCIMB 11800 / UQM 2034</strain>
    </source>
</reference>
<feature type="domain" description="HTH tetR-type" evidence="5">
    <location>
        <begin position="19"/>
        <end position="79"/>
    </location>
</feature>
<dbReference type="Pfam" id="PF00440">
    <property type="entry name" value="TetR_N"/>
    <property type="match status" value="1"/>
</dbReference>
<dbReference type="PANTHER" id="PTHR47506">
    <property type="entry name" value="TRANSCRIPTIONAL REGULATORY PROTEIN"/>
    <property type="match status" value="1"/>
</dbReference>
<dbReference type="EMBL" id="CP001699">
    <property type="protein sequence ID" value="ACU60179.1"/>
    <property type="molecule type" value="Genomic_DNA"/>
</dbReference>
<keyword evidence="1" id="KW-0805">Transcription regulation</keyword>
<dbReference type="Proteomes" id="UP000002215">
    <property type="component" value="Chromosome"/>
</dbReference>
<gene>
    <name evidence="6" type="ordered locus">Cpin_2697</name>
</gene>
<evidence type="ECO:0000259" key="5">
    <source>
        <dbReference type="PROSITE" id="PS50977"/>
    </source>
</evidence>
<feature type="DNA-binding region" description="H-T-H motif" evidence="4">
    <location>
        <begin position="42"/>
        <end position="61"/>
    </location>
</feature>
<evidence type="ECO:0000313" key="7">
    <source>
        <dbReference type="Proteomes" id="UP000002215"/>
    </source>
</evidence>
<evidence type="ECO:0000256" key="2">
    <source>
        <dbReference type="ARBA" id="ARBA00023125"/>
    </source>
</evidence>
<dbReference type="InterPro" id="IPR001647">
    <property type="entry name" value="HTH_TetR"/>
</dbReference>
<evidence type="ECO:0000313" key="6">
    <source>
        <dbReference type="EMBL" id="ACU60179.1"/>
    </source>
</evidence>
<sequence length="202" mass="22865">MLNTTSDFRDLRFEKIESLKPRERVLKTAIALFNKHGVHTIGIDRIIAESGVSKRSFYNYFPSKSDLIAAYLDFWDAFRFDNLEKHISIAKGGAKGEILAVFDSLEDWITQSDFNGCNFTRGLNEFSDEDTRPLREKVDAHFKKSTDFITARLADLVKPGKTKTLLPQLLSLILGAMVVAHITGDTKIAQLNKKIARTLLEE</sequence>
<evidence type="ECO:0000256" key="4">
    <source>
        <dbReference type="PROSITE-ProRule" id="PRU00335"/>
    </source>
</evidence>
<name>A0A979G3J7_CHIPD</name>
<dbReference type="OrthoDB" id="9787680at2"/>
<dbReference type="InterPro" id="IPR009057">
    <property type="entry name" value="Homeodomain-like_sf"/>
</dbReference>
<keyword evidence="2 4" id="KW-0238">DNA-binding</keyword>